<dbReference type="GO" id="GO:0009654">
    <property type="term" value="C:photosystem II oxygen evolving complex"/>
    <property type="evidence" value="ECO:0007669"/>
    <property type="project" value="InterPro"/>
</dbReference>
<evidence type="ECO:0000313" key="5">
    <source>
        <dbReference type="Proteomes" id="UP000298416"/>
    </source>
</evidence>
<dbReference type="PANTHER" id="PTHR31407:SF10">
    <property type="entry name" value="PHOTOSYNTHETIC NDH SUBUNIT OF LUMENAL LOCATION 1, CHLOROPLASTIC"/>
    <property type="match status" value="1"/>
</dbReference>
<gene>
    <name evidence="4" type="ORF">SASPL_136736</name>
</gene>
<feature type="region of interest" description="Disordered" evidence="2">
    <location>
        <begin position="117"/>
        <end position="177"/>
    </location>
</feature>
<dbReference type="GO" id="GO:0019898">
    <property type="term" value="C:extrinsic component of membrane"/>
    <property type="evidence" value="ECO:0007669"/>
    <property type="project" value="InterPro"/>
</dbReference>
<sequence length="460" mass="51677">MVRIQTRRVRDASSCEGAAADKQSATARRRGSGGFLMEEDLRRDMEVAPNCIREIVGALERLKLDDIAYEKVQYVRCYWSVYIPMIEAFRFQRRLRESRDFDTVKIQLARSKATEVSAEPAGISFDQPGPESGGSNDANFREQIRLSDEEDDQPDGLAAEPSHEDAADQSGDGLMARWSDGGCSQGGVCWAPMWLGSPSGPNHKIERETRSSAASLLTMAVSSLSLNFVSKPFTHNLGVRGWISPDECAAVSITKCSKIASFDEESINRWAQCAASGNCKRRALILGMGALTMNTLQPSPLLAEEIPEKYNIYVDKVDGYSYYYPSDWRDFDFIGHDSAFKDKSLQLQNVRLSFLPTTKTDIRELGPMDEVIFHLTNDVYSAPNQIADILDMQEKTINGRNYWTFEYVLTSPNFSRAAFATIAIGNGRYYTLIVGANQRRWRKYRNMLKVVADSFKVMDI</sequence>
<keyword evidence="5" id="KW-1185">Reference proteome</keyword>
<evidence type="ECO:0000259" key="3">
    <source>
        <dbReference type="Pfam" id="PF01789"/>
    </source>
</evidence>
<reference evidence="4" key="2">
    <citation type="submission" date="2020-08" db="EMBL/GenBank/DDBJ databases">
        <title>Plant Genome Project.</title>
        <authorList>
            <person name="Zhang R.-G."/>
        </authorList>
    </citation>
    <scope>NUCLEOTIDE SEQUENCE</scope>
    <source>
        <strain evidence="4">Huo1</strain>
        <tissue evidence="4">Leaf</tissue>
    </source>
</reference>
<dbReference type="NCBIfam" id="NF040946">
    <property type="entry name" value="PSII_PsbP"/>
    <property type="match status" value="1"/>
</dbReference>
<dbReference type="PANTHER" id="PTHR31407">
    <property type="match status" value="1"/>
</dbReference>
<protein>
    <recommendedName>
        <fullName evidence="3">PsbP C-terminal domain-containing protein</fullName>
    </recommendedName>
</protein>
<feature type="region of interest" description="Disordered" evidence="2">
    <location>
        <begin position="1"/>
        <end position="30"/>
    </location>
</feature>
<dbReference type="GO" id="GO:0009535">
    <property type="term" value="C:chloroplast thylakoid membrane"/>
    <property type="evidence" value="ECO:0007669"/>
    <property type="project" value="UniProtKB-SubCell"/>
</dbReference>
<evidence type="ECO:0000256" key="1">
    <source>
        <dbReference type="ARBA" id="ARBA00004334"/>
    </source>
</evidence>
<dbReference type="InterPro" id="IPR016123">
    <property type="entry name" value="Mog1/PsbP_a/b/a-sand"/>
</dbReference>
<dbReference type="GO" id="GO:0015979">
    <property type="term" value="P:photosynthesis"/>
    <property type="evidence" value="ECO:0007669"/>
    <property type="project" value="InterPro"/>
</dbReference>
<name>A0A8X8ZH56_SALSN</name>
<dbReference type="Pfam" id="PF01789">
    <property type="entry name" value="PsbP"/>
    <property type="match status" value="1"/>
</dbReference>
<feature type="domain" description="PsbP C-terminal" evidence="3">
    <location>
        <begin position="309"/>
        <end position="457"/>
    </location>
</feature>
<dbReference type="Proteomes" id="UP000298416">
    <property type="component" value="Unassembled WGS sequence"/>
</dbReference>
<dbReference type="EMBL" id="PNBA02000013">
    <property type="protein sequence ID" value="KAG6404488.1"/>
    <property type="molecule type" value="Genomic_DNA"/>
</dbReference>
<comment type="caution">
    <text evidence="4">The sequence shown here is derived from an EMBL/GenBank/DDBJ whole genome shotgun (WGS) entry which is preliminary data.</text>
</comment>
<dbReference type="Gene3D" id="3.40.1000.10">
    <property type="entry name" value="Mog1/PsbP, alpha/beta/alpha sandwich"/>
    <property type="match status" value="1"/>
</dbReference>
<evidence type="ECO:0000313" key="4">
    <source>
        <dbReference type="EMBL" id="KAG6404488.1"/>
    </source>
</evidence>
<accession>A0A8X8ZH56</accession>
<dbReference type="SUPFAM" id="SSF55724">
    <property type="entry name" value="Mog1p/PsbP-like"/>
    <property type="match status" value="1"/>
</dbReference>
<evidence type="ECO:0000256" key="2">
    <source>
        <dbReference type="SAM" id="MobiDB-lite"/>
    </source>
</evidence>
<dbReference type="AlphaFoldDB" id="A0A8X8ZH56"/>
<comment type="subcellular location">
    <subcellularLocation>
        <location evidence="1">Plastid</location>
        <location evidence="1">Chloroplast thylakoid membrane</location>
    </subcellularLocation>
</comment>
<reference evidence="4" key="1">
    <citation type="submission" date="2018-01" db="EMBL/GenBank/DDBJ databases">
        <authorList>
            <person name="Mao J.F."/>
        </authorList>
    </citation>
    <scope>NUCLEOTIDE SEQUENCE</scope>
    <source>
        <strain evidence="4">Huo1</strain>
        <tissue evidence="4">Leaf</tissue>
    </source>
</reference>
<organism evidence="4">
    <name type="scientific">Salvia splendens</name>
    <name type="common">Scarlet sage</name>
    <dbReference type="NCBI Taxonomy" id="180675"/>
    <lineage>
        <taxon>Eukaryota</taxon>
        <taxon>Viridiplantae</taxon>
        <taxon>Streptophyta</taxon>
        <taxon>Embryophyta</taxon>
        <taxon>Tracheophyta</taxon>
        <taxon>Spermatophyta</taxon>
        <taxon>Magnoliopsida</taxon>
        <taxon>eudicotyledons</taxon>
        <taxon>Gunneridae</taxon>
        <taxon>Pentapetalae</taxon>
        <taxon>asterids</taxon>
        <taxon>lamiids</taxon>
        <taxon>Lamiales</taxon>
        <taxon>Lamiaceae</taxon>
        <taxon>Nepetoideae</taxon>
        <taxon>Mentheae</taxon>
        <taxon>Salviinae</taxon>
        <taxon>Salvia</taxon>
        <taxon>Salvia subgen. Calosphace</taxon>
        <taxon>core Calosphace</taxon>
    </lineage>
</organism>
<dbReference type="InterPro" id="IPR002683">
    <property type="entry name" value="PsbP_C"/>
</dbReference>
<dbReference type="GO" id="GO:0005509">
    <property type="term" value="F:calcium ion binding"/>
    <property type="evidence" value="ECO:0007669"/>
    <property type="project" value="InterPro"/>
</dbReference>
<proteinExistence type="predicted"/>